<evidence type="ECO:0000259" key="3">
    <source>
        <dbReference type="Pfam" id="PF01773"/>
    </source>
</evidence>
<dbReference type="GO" id="GO:0005886">
    <property type="term" value="C:plasma membrane"/>
    <property type="evidence" value="ECO:0007669"/>
    <property type="project" value="TreeGrafter"/>
</dbReference>
<feature type="compositionally biased region" description="Basic and acidic residues" evidence="1">
    <location>
        <begin position="39"/>
        <end position="50"/>
    </location>
</feature>
<dbReference type="Proteomes" id="UP001159641">
    <property type="component" value="Unassembled WGS sequence"/>
</dbReference>
<keyword evidence="2" id="KW-0812">Transmembrane</keyword>
<sequence>MVALTAEGCSNTGFQSDEDCFENQNTSGNDNSLRSRVVQNREQEKGKQGEEQVTIEQDSPGKDEDEEDDQETHQKGCLDRKCGPVYDFCREHKTTVKYIIWGILIANYLALVIVACVLNFRRALPLFVITVVAIFFVIWDHFMAKCESQFLSPGQSLLGSHWFWLKWVIWACLILGVIFWLVFDTTKLGQQQLVSFGGLIMYIILTFLFSKHPTKVYWRPVFWGIGLQFLLGLLILRTETGFMAFDWLRKQVQTFLEYTDAGASFVFGEKHKDHFFAFKVLPIVVFFSTVMSMLHYLGLMQWIIKKHSCVHIEAGRKERGCNRKSPF</sequence>
<feature type="transmembrane region" description="Helical" evidence="2">
    <location>
        <begin position="163"/>
        <end position="183"/>
    </location>
</feature>
<evidence type="ECO:0000313" key="4">
    <source>
        <dbReference type="EMBL" id="KAJ8779897.1"/>
    </source>
</evidence>
<evidence type="ECO:0000313" key="5">
    <source>
        <dbReference type="Proteomes" id="UP001159641"/>
    </source>
</evidence>
<dbReference type="GO" id="GO:0015390">
    <property type="term" value="F:purine-specific nucleoside:sodium symporter activity"/>
    <property type="evidence" value="ECO:0007669"/>
    <property type="project" value="TreeGrafter"/>
</dbReference>
<dbReference type="InterPro" id="IPR002668">
    <property type="entry name" value="CNT_N_dom"/>
</dbReference>
<reference evidence="4 5" key="1">
    <citation type="submission" date="2022-11" db="EMBL/GenBank/DDBJ databases">
        <title>Whole genome sequence of Eschrichtius robustus ER-17-0199.</title>
        <authorList>
            <person name="Bruniche-Olsen A."/>
            <person name="Black A.N."/>
            <person name="Fields C.J."/>
            <person name="Walden K."/>
            <person name="Dewoody J.A."/>
        </authorList>
    </citation>
    <scope>NUCLEOTIDE SEQUENCE [LARGE SCALE GENOMIC DNA]</scope>
    <source>
        <strain evidence="4">ER-17-0199</strain>
        <tissue evidence="4">Blubber</tissue>
    </source>
</reference>
<dbReference type="AlphaFoldDB" id="A0AB34GHU2"/>
<keyword evidence="5" id="KW-1185">Reference proteome</keyword>
<evidence type="ECO:0000256" key="2">
    <source>
        <dbReference type="SAM" id="Phobius"/>
    </source>
</evidence>
<feature type="region of interest" description="Disordered" evidence="1">
    <location>
        <begin position="1"/>
        <end position="76"/>
    </location>
</feature>
<name>A0AB34GHU2_ESCRO</name>
<gene>
    <name evidence="4" type="ORF">J1605_012187</name>
</gene>
<keyword evidence="2" id="KW-1133">Transmembrane helix</keyword>
<evidence type="ECO:0000256" key="1">
    <source>
        <dbReference type="SAM" id="MobiDB-lite"/>
    </source>
</evidence>
<dbReference type="GO" id="GO:0015389">
    <property type="term" value="F:pyrimidine- and adenosine-specific:sodium symporter activity"/>
    <property type="evidence" value="ECO:0007669"/>
    <property type="project" value="TreeGrafter"/>
</dbReference>
<dbReference type="PANTHER" id="PTHR10590">
    <property type="entry name" value="SODIUM/NUCLEOSIDE COTRANSPORTER"/>
    <property type="match status" value="1"/>
</dbReference>
<protein>
    <recommendedName>
        <fullName evidence="3">Concentrative nucleoside transporter N-terminal domain-containing protein</fullName>
    </recommendedName>
</protein>
<dbReference type="GO" id="GO:0015860">
    <property type="term" value="P:purine nucleoside transmembrane transport"/>
    <property type="evidence" value="ECO:0007669"/>
    <property type="project" value="TreeGrafter"/>
</dbReference>
<comment type="caution">
    <text evidence="4">The sequence shown here is derived from an EMBL/GenBank/DDBJ whole genome shotgun (WGS) entry which is preliminary data.</text>
</comment>
<dbReference type="PANTHER" id="PTHR10590:SF4">
    <property type="entry name" value="SOLUTE CARRIER FAMILY 28 MEMBER 3"/>
    <property type="match status" value="1"/>
</dbReference>
<organism evidence="4 5">
    <name type="scientific">Eschrichtius robustus</name>
    <name type="common">California gray whale</name>
    <name type="synonym">Eschrichtius gibbosus</name>
    <dbReference type="NCBI Taxonomy" id="9764"/>
    <lineage>
        <taxon>Eukaryota</taxon>
        <taxon>Metazoa</taxon>
        <taxon>Chordata</taxon>
        <taxon>Craniata</taxon>
        <taxon>Vertebrata</taxon>
        <taxon>Euteleostomi</taxon>
        <taxon>Mammalia</taxon>
        <taxon>Eutheria</taxon>
        <taxon>Laurasiatheria</taxon>
        <taxon>Artiodactyla</taxon>
        <taxon>Whippomorpha</taxon>
        <taxon>Cetacea</taxon>
        <taxon>Mysticeti</taxon>
        <taxon>Eschrichtiidae</taxon>
        <taxon>Eschrichtius</taxon>
    </lineage>
</organism>
<keyword evidence="2" id="KW-0472">Membrane</keyword>
<accession>A0AB34GHU2</accession>
<feature type="transmembrane region" description="Helical" evidence="2">
    <location>
        <begin position="189"/>
        <end position="209"/>
    </location>
</feature>
<proteinExistence type="predicted"/>
<feature type="transmembrane region" description="Helical" evidence="2">
    <location>
        <begin position="275"/>
        <end position="297"/>
    </location>
</feature>
<feature type="compositionally biased region" description="Polar residues" evidence="1">
    <location>
        <begin position="22"/>
        <end position="38"/>
    </location>
</feature>
<feature type="transmembrane region" description="Helical" evidence="2">
    <location>
        <begin position="216"/>
        <end position="236"/>
    </location>
</feature>
<dbReference type="GO" id="GO:0015864">
    <property type="term" value="P:pyrimidine nucleoside transport"/>
    <property type="evidence" value="ECO:0007669"/>
    <property type="project" value="TreeGrafter"/>
</dbReference>
<dbReference type="EMBL" id="JAIQCJ010002203">
    <property type="protein sequence ID" value="KAJ8779897.1"/>
    <property type="molecule type" value="Genomic_DNA"/>
</dbReference>
<feature type="transmembrane region" description="Helical" evidence="2">
    <location>
        <begin position="98"/>
        <end position="120"/>
    </location>
</feature>
<dbReference type="InterPro" id="IPR008276">
    <property type="entry name" value="C_nuclsd_transpt"/>
</dbReference>
<dbReference type="Pfam" id="PF01773">
    <property type="entry name" value="Nucleos_tra2_N"/>
    <property type="match status" value="1"/>
</dbReference>
<feature type="domain" description="Concentrative nucleoside transporter N-terminal" evidence="3">
    <location>
        <begin position="198"/>
        <end position="269"/>
    </location>
</feature>
<feature type="transmembrane region" description="Helical" evidence="2">
    <location>
        <begin position="126"/>
        <end position="142"/>
    </location>
</feature>